<proteinExistence type="predicted"/>
<reference evidence="2" key="2">
    <citation type="journal article" date="2019" name="IMA Fungus">
        <title>Genome sequencing and comparison of five Tilletia species to identify candidate genes for the detection of regulated species infecting wheat.</title>
        <authorList>
            <person name="Nguyen H.D.T."/>
            <person name="Sultana T."/>
            <person name="Kesanakurti P."/>
            <person name="Hambleton S."/>
        </authorList>
    </citation>
    <scope>NUCLEOTIDE SEQUENCE</scope>
    <source>
        <strain evidence="2">DAOMC 236422</strain>
    </source>
</reference>
<dbReference type="PANTHER" id="PTHR42923:SF20">
    <property type="entry name" value="FLAVIN-CONTAINING AMINE OXIDASEDEHYDROGENASE"/>
    <property type="match status" value="1"/>
</dbReference>
<dbReference type="PANTHER" id="PTHR42923">
    <property type="entry name" value="PROTOPORPHYRINOGEN OXIDASE"/>
    <property type="match status" value="1"/>
</dbReference>
<evidence type="ECO:0008006" key="4">
    <source>
        <dbReference type="Google" id="ProtNLM"/>
    </source>
</evidence>
<dbReference type="GO" id="GO:0016491">
    <property type="term" value="F:oxidoreductase activity"/>
    <property type="evidence" value="ECO:0007669"/>
    <property type="project" value="TreeGrafter"/>
</dbReference>
<dbReference type="Gene3D" id="3.50.50.60">
    <property type="entry name" value="FAD/NAD(P)-binding domain"/>
    <property type="match status" value="1"/>
</dbReference>
<dbReference type="AlphaFoldDB" id="A0A8X7N5W8"/>
<keyword evidence="3" id="KW-1185">Reference proteome</keyword>
<organism evidence="2 3">
    <name type="scientific">Tilletia walkeri</name>
    <dbReference type="NCBI Taxonomy" id="117179"/>
    <lineage>
        <taxon>Eukaryota</taxon>
        <taxon>Fungi</taxon>
        <taxon>Dikarya</taxon>
        <taxon>Basidiomycota</taxon>
        <taxon>Ustilaginomycotina</taxon>
        <taxon>Exobasidiomycetes</taxon>
        <taxon>Tilletiales</taxon>
        <taxon>Tilletiaceae</taxon>
        <taxon>Tilletia</taxon>
    </lineage>
</organism>
<feature type="region of interest" description="Disordered" evidence="1">
    <location>
        <begin position="1"/>
        <end position="29"/>
    </location>
</feature>
<evidence type="ECO:0000256" key="1">
    <source>
        <dbReference type="SAM" id="MobiDB-lite"/>
    </source>
</evidence>
<reference evidence="2" key="1">
    <citation type="submission" date="2016-04" db="EMBL/GenBank/DDBJ databases">
        <authorList>
            <person name="Nguyen H.D."/>
            <person name="Samba Siva P."/>
            <person name="Cullis J."/>
            <person name="Levesque C.A."/>
            <person name="Hambleton S."/>
        </authorList>
    </citation>
    <scope>NUCLEOTIDE SEQUENCE</scope>
    <source>
        <strain evidence="2">DAOMC 236422</strain>
    </source>
</reference>
<dbReference type="InterPro" id="IPR050464">
    <property type="entry name" value="Zeta_carotene_desat/Oxidored"/>
</dbReference>
<accession>A0A8X7N5W8</accession>
<feature type="compositionally biased region" description="Polar residues" evidence="1">
    <location>
        <begin position="1"/>
        <end position="16"/>
    </location>
</feature>
<dbReference type="SUPFAM" id="SSF51905">
    <property type="entry name" value="FAD/NAD(P)-binding domain"/>
    <property type="match status" value="1"/>
</dbReference>
<dbReference type="EMBL" id="LWDG02000199">
    <property type="protein sequence ID" value="KAE8267766.1"/>
    <property type="molecule type" value="Genomic_DNA"/>
</dbReference>
<dbReference type="Pfam" id="PF13450">
    <property type="entry name" value="NAD_binding_8"/>
    <property type="match status" value="1"/>
</dbReference>
<dbReference type="InterPro" id="IPR036188">
    <property type="entry name" value="FAD/NAD-bd_sf"/>
</dbReference>
<evidence type="ECO:0000313" key="3">
    <source>
        <dbReference type="Proteomes" id="UP000078113"/>
    </source>
</evidence>
<sequence>MTDSNSTLTSPQTPKDTNTNTTNNEPDTRKRVIIVGGGSAAMSAAHSLSLSPEKFIVDIYDRAPTLGGSATSVPLPDPERFGADYINDGVQGCSPVFYNTLRMFQDTLGLKASEVGMQVSFGKGKDAFWSNVFPSELVDKFSADIKKFGRVLKTIKRFEILFAAIPVDKMLKLFRFTPEFGERMIFPLVALFFGTGNETKHISSAILERVFLDPSMRLFEFSEDSLLASVPTMMAFPKLGEVYELWKEEVTKNGNVRIHLSREVMAVERGSKAARAKGGHVLITSRHISEEEAKLDPEEEVDHPERIAAKGSDSRQDIFDELIIGCDADTALKILGKDATWRERAILGSVVYKWDITYTHFDAEYMKKHYEMHYNEEFNAKRDDEESKKQFKFAKENWKPLYLIKEYDVDPASIEMSFVLTTYQPQFKDDKPLEDQVFQTIYLDRGQSDRWTANEVAEDKIILKKWWKQQSHRASLYYKVVPWLWTINNRNHTNFCGAWNVLNMHEIGICSGFGAAYSLGGKYPFADDENCGRLFKLCYALLHMGRVRKEDRKGFFA</sequence>
<protein>
    <recommendedName>
        <fullName evidence="4">Amine oxidase domain-containing protein</fullName>
    </recommendedName>
</protein>
<dbReference type="Proteomes" id="UP000078113">
    <property type="component" value="Unassembled WGS sequence"/>
</dbReference>
<comment type="caution">
    <text evidence="2">The sequence shown here is derived from an EMBL/GenBank/DDBJ whole genome shotgun (WGS) entry which is preliminary data.</text>
</comment>
<evidence type="ECO:0000313" key="2">
    <source>
        <dbReference type="EMBL" id="KAE8267766.1"/>
    </source>
</evidence>
<gene>
    <name evidence="2" type="ORF">A4X09_0g4576</name>
</gene>
<name>A0A8X7N5W8_9BASI</name>